<evidence type="ECO:0000313" key="3">
    <source>
        <dbReference type="Proteomes" id="UP001418222"/>
    </source>
</evidence>
<keyword evidence="1" id="KW-0472">Membrane</keyword>
<dbReference type="AlphaFoldDB" id="A0AAP0BZN2"/>
<organism evidence="2 3">
    <name type="scientific">Platanthera zijinensis</name>
    <dbReference type="NCBI Taxonomy" id="2320716"/>
    <lineage>
        <taxon>Eukaryota</taxon>
        <taxon>Viridiplantae</taxon>
        <taxon>Streptophyta</taxon>
        <taxon>Embryophyta</taxon>
        <taxon>Tracheophyta</taxon>
        <taxon>Spermatophyta</taxon>
        <taxon>Magnoliopsida</taxon>
        <taxon>Liliopsida</taxon>
        <taxon>Asparagales</taxon>
        <taxon>Orchidaceae</taxon>
        <taxon>Orchidoideae</taxon>
        <taxon>Orchideae</taxon>
        <taxon>Orchidinae</taxon>
        <taxon>Platanthera</taxon>
    </lineage>
</organism>
<evidence type="ECO:0000256" key="1">
    <source>
        <dbReference type="SAM" id="Phobius"/>
    </source>
</evidence>
<evidence type="ECO:0000313" key="2">
    <source>
        <dbReference type="EMBL" id="KAK8954289.1"/>
    </source>
</evidence>
<dbReference type="PANTHER" id="PTHR34958:SF1">
    <property type="entry name" value="ARMADILLO-LIKE HELICAL DOMAIN-CONTAINING PROTEIN"/>
    <property type="match status" value="1"/>
</dbReference>
<comment type="caution">
    <text evidence="2">The sequence shown here is derived from an EMBL/GenBank/DDBJ whole genome shotgun (WGS) entry which is preliminary data.</text>
</comment>
<keyword evidence="1" id="KW-1133">Transmembrane helix</keyword>
<keyword evidence="1" id="KW-0812">Transmembrane</keyword>
<gene>
    <name evidence="2" type="ORF">KSP39_PZI002050</name>
</gene>
<dbReference type="Proteomes" id="UP001418222">
    <property type="component" value="Unassembled WGS sequence"/>
</dbReference>
<name>A0AAP0BZN2_9ASPA</name>
<dbReference type="PANTHER" id="PTHR34958">
    <property type="entry name" value="CONDITIONAL LOSS-OF-GROWTH 1"/>
    <property type="match status" value="1"/>
</dbReference>
<dbReference type="EMBL" id="JBBWWQ010000002">
    <property type="protein sequence ID" value="KAK8954289.1"/>
    <property type="molecule type" value="Genomic_DNA"/>
</dbReference>
<sequence length="103" mass="11429">MKLRFLKSEQLPLRLNPAEISEIIAEACSEASSMNLNVAISPLLAKHNQSPVTEVAIGVLIKLVIYASRAYLSTSSCYSLFIAYLLIPFVFDFHICHADTSRN</sequence>
<proteinExistence type="predicted"/>
<keyword evidence="3" id="KW-1185">Reference proteome</keyword>
<accession>A0AAP0BZN2</accession>
<reference evidence="2 3" key="1">
    <citation type="journal article" date="2022" name="Nat. Plants">
        <title>Genomes of leafy and leafless Platanthera orchids illuminate the evolution of mycoheterotrophy.</title>
        <authorList>
            <person name="Li M.H."/>
            <person name="Liu K.W."/>
            <person name="Li Z."/>
            <person name="Lu H.C."/>
            <person name="Ye Q.L."/>
            <person name="Zhang D."/>
            <person name="Wang J.Y."/>
            <person name="Li Y.F."/>
            <person name="Zhong Z.M."/>
            <person name="Liu X."/>
            <person name="Yu X."/>
            <person name="Liu D.K."/>
            <person name="Tu X.D."/>
            <person name="Liu B."/>
            <person name="Hao Y."/>
            <person name="Liao X.Y."/>
            <person name="Jiang Y.T."/>
            <person name="Sun W.H."/>
            <person name="Chen J."/>
            <person name="Chen Y.Q."/>
            <person name="Ai Y."/>
            <person name="Zhai J.W."/>
            <person name="Wu S.S."/>
            <person name="Zhou Z."/>
            <person name="Hsiao Y.Y."/>
            <person name="Wu W.L."/>
            <person name="Chen Y.Y."/>
            <person name="Lin Y.F."/>
            <person name="Hsu J.L."/>
            <person name="Li C.Y."/>
            <person name="Wang Z.W."/>
            <person name="Zhao X."/>
            <person name="Zhong W.Y."/>
            <person name="Ma X.K."/>
            <person name="Ma L."/>
            <person name="Huang J."/>
            <person name="Chen G.Z."/>
            <person name="Huang M.Z."/>
            <person name="Huang L."/>
            <person name="Peng D.H."/>
            <person name="Luo Y.B."/>
            <person name="Zou S.Q."/>
            <person name="Chen S.P."/>
            <person name="Lan S."/>
            <person name="Tsai W.C."/>
            <person name="Van de Peer Y."/>
            <person name="Liu Z.J."/>
        </authorList>
    </citation>
    <scope>NUCLEOTIDE SEQUENCE [LARGE SCALE GENOMIC DNA]</scope>
    <source>
        <strain evidence="2">Lor287</strain>
    </source>
</reference>
<protein>
    <submittedName>
        <fullName evidence="2">Uncharacterized protein</fullName>
    </submittedName>
</protein>
<feature type="transmembrane region" description="Helical" evidence="1">
    <location>
        <begin position="70"/>
        <end position="91"/>
    </location>
</feature>